<protein>
    <submittedName>
        <fullName evidence="3">Trp biosynthesis-associated membrane protein</fullName>
    </submittedName>
</protein>
<feature type="transmembrane region" description="Helical" evidence="2">
    <location>
        <begin position="52"/>
        <end position="73"/>
    </location>
</feature>
<organism evidence="3 4">
    <name type="scientific">Kineococcus gynurae</name>
    <dbReference type="NCBI Taxonomy" id="452979"/>
    <lineage>
        <taxon>Bacteria</taxon>
        <taxon>Bacillati</taxon>
        <taxon>Actinomycetota</taxon>
        <taxon>Actinomycetes</taxon>
        <taxon>Kineosporiales</taxon>
        <taxon>Kineosporiaceae</taxon>
        <taxon>Kineococcus</taxon>
    </lineage>
</organism>
<dbReference type="RefSeq" id="WP_380138498.1">
    <property type="nucleotide sequence ID" value="NZ_JBHLUI010000009.1"/>
</dbReference>
<dbReference type="InterPro" id="IPR019051">
    <property type="entry name" value="Trp_biosyn_TM_oprn/chp"/>
</dbReference>
<evidence type="ECO:0000256" key="2">
    <source>
        <dbReference type="SAM" id="Phobius"/>
    </source>
</evidence>
<gene>
    <name evidence="3" type="ORF">ACFFVI_05100</name>
</gene>
<feature type="compositionally biased region" description="Low complexity" evidence="1">
    <location>
        <begin position="176"/>
        <end position="189"/>
    </location>
</feature>
<keyword evidence="2" id="KW-1133">Transmembrane helix</keyword>
<reference evidence="3 4" key="1">
    <citation type="submission" date="2024-09" db="EMBL/GenBank/DDBJ databases">
        <authorList>
            <person name="Sun Q."/>
            <person name="Mori K."/>
        </authorList>
    </citation>
    <scope>NUCLEOTIDE SEQUENCE [LARGE SCALE GENOMIC DNA]</scope>
    <source>
        <strain evidence="3 4">TISTR 1856</strain>
    </source>
</reference>
<keyword evidence="2" id="KW-0812">Transmembrane</keyword>
<name>A0ABV5LQG1_9ACTN</name>
<keyword evidence="2" id="KW-0472">Membrane</keyword>
<keyword evidence="4" id="KW-1185">Reference proteome</keyword>
<evidence type="ECO:0000256" key="1">
    <source>
        <dbReference type="SAM" id="MobiDB-lite"/>
    </source>
</evidence>
<dbReference type="EMBL" id="JBHMDM010000003">
    <property type="protein sequence ID" value="MFB9376337.1"/>
    <property type="molecule type" value="Genomic_DNA"/>
</dbReference>
<evidence type="ECO:0000313" key="3">
    <source>
        <dbReference type="EMBL" id="MFB9376337.1"/>
    </source>
</evidence>
<feature type="region of interest" description="Disordered" evidence="1">
    <location>
        <begin position="176"/>
        <end position="202"/>
    </location>
</feature>
<evidence type="ECO:0000313" key="4">
    <source>
        <dbReference type="Proteomes" id="UP001589748"/>
    </source>
</evidence>
<dbReference type="Proteomes" id="UP001589748">
    <property type="component" value="Unassembled WGS sequence"/>
</dbReference>
<proteinExistence type="predicted"/>
<sequence>MTRSAPGRERAVLLLLGLAGAVVTLAAGAPVWVRAQVRTAVGVAEVVADGRSAAPVATALGLVGLAAVLASLIGRRFARTVAALLLLAAGAGVVTASARVPGEAAAAVAGPARQAASVTSAEISGLRVAPWPWVSAGGGVLLVLAGTGVVLRSRRWATPARASRFERDAAIVRAAGPGAGPTAAEDPAATWDELSRGSDPTR</sequence>
<feature type="compositionally biased region" description="Basic and acidic residues" evidence="1">
    <location>
        <begin position="193"/>
        <end position="202"/>
    </location>
</feature>
<comment type="caution">
    <text evidence="3">The sequence shown here is derived from an EMBL/GenBank/DDBJ whole genome shotgun (WGS) entry which is preliminary data.</text>
</comment>
<feature type="transmembrane region" description="Helical" evidence="2">
    <location>
        <begin position="131"/>
        <end position="151"/>
    </location>
</feature>
<feature type="transmembrane region" description="Helical" evidence="2">
    <location>
        <begin position="80"/>
        <end position="98"/>
    </location>
</feature>
<dbReference type="Pfam" id="PF09534">
    <property type="entry name" value="Trp_oprn_chp"/>
    <property type="match status" value="1"/>
</dbReference>
<accession>A0ABV5LQG1</accession>